<evidence type="ECO:0000313" key="1">
    <source>
        <dbReference type="EMBL" id="UTV27921.1"/>
    </source>
</evidence>
<name>A0ABY5GFG9_9GAMM</name>
<keyword evidence="2" id="KW-1185">Reference proteome</keyword>
<dbReference type="EMBL" id="CP101508">
    <property type="protein sequence ID" value="UTV27921.1"/>
    <property type="molecule type" value="Genomic_DNA"/>
</dbReference>
<protein>
    <submittedName>
        <fullName evidence="1">5-carboxymethyl-2-hydroxymuconate Delta-isomerase</fullName>
    </submittedName>
</protein>
<dbReference type="SUPFAM" id="SSF55331">
    <property type="entry name" value="Tautomerase/MIF"/>
    <property type="match status" value="1"/>
</dbReference>
<accession>A0ABY5GFG9</accession>
<dbReference type="PANTHER" id="PTHR37950">
    <property type="entry name" value="4-HYDROXYPHENYLACETATE CATABOLISM PROTEIN"/>
    <property type="match status" value="1"/>
</dbReference>
<dbReference type="CDD" id="cd00580">
    <property type="entry name" value="CHMI"/>
    <property type="match status" value="1"/>
</dbReference>
<organism evidence="1 2">
    <name type="scientific">Photobacterium atrarenae</name>
    <dbReference type="NCBI Taxonomy" id="865757"/>
    <lineage>
        <taxon>Bacteria</taxon>
        <taxon>Pseudomonadati</taxon>
        <taxon>Pseudomonadota</taxon>
        <taxon>Gammaproteobacteria</taxon>
        <taxon>Vibrionales</taxon>
        <taxon>Vibrionaceae</taxon>
        <taxon>Photobacterium</taxon>
    </lineage>
</organism>
<dbReference type="RefSeq" id="WP_255389176.1">
    <property type="nucleotide sequence ID" value="NZ_CP101508.1"/>
</dbReference>
<sequence length="115" mass="12840">MPNLVMEYAEPVAERVNVPGLLEDLHQCLLRCGLFEAAAVKSRSYPCRAWLVGEAGDLNSFIHVELSLLSGREPSQKRTLSRGLMAVLEQHGSGINSLTVEIRDMDRDCFMKLTH</sequence>
<reference evidence="1" key="1">
    <citation type="submission" date="2022-07" db="EMBL/GenBank/DDBJ databases">
        <title>Genome sequencing of Photobacterium atrarenae GJH2-4.</title>
        <authorList>
            <person name="Park S.-J."/>
        </authorList>
    </citation>
    <scope>NUCLEOTIDE SEQUENCE</scope>
    <source>
        <strain evidence="1">GJH2-4</strain>
    </source>
</reference>
<dbReference type="InterPro" id="IPR004220">
    <property type="entry name" value="5-COMe_2-OHmuconate_Isoase"/>
</dbReference>
<evidence type="ECO:0000313" key="2">
    <source>
        <dbReference type="Proteomes" id="UP001057998"/>
    </source>
</evidence>
<dbReference type="PANTHER" id="PTHR37950:SF1">
    <property type="entry name" value="4-HYDROXYPHENYLACETATE CATABOLISM PROTEIN"/>
    <property type="match status" value="1"/>
</dbReference>
<dbReference type="Gene3D" id="3.30.429.10">
    <property type="entry name" value="Macrophage Migration Inhibitory Factor"/>
    <property type="match status" value="1"/>
</dbReference>
<gene>
    <name evidence="1" type="ORF">NNL38_00920</name>
</gene>
<dbReference type="Pfam" id="PF02962">
    <property type="entry name" value="CHMI"/>
    <property type="match status" value="1"/>
</dbReference>
<dbReference type="Proteomes" id="UP001057998">
    <property type="component" value="Chromosome 1"/>
</dbReference>
<proteinExistence type="predicted"/>
<dbReference type="InterPro" id="IPR014347">
    <property type="entry name" value="Tautomerase/MIF_sf"/>
</dbReference>